<keyword evidence="3 6" id="KW-0812">Transmembrane</keyword>
<keyword evidence="4 6" id="KW-1133">Transmembrane helix</keyword>
<evidence type="ECO:0000313" key="8">
    <source>
        <dbReference type="EMBL" id="QEG21823.1"/>
    </source>
</evidence>
<dbReference type="PANTHER" id="PTHR36115">
    <property type="entry name" value="PROLINE-RICH ANTIGEN HOMOLOG-RELATED"/>
    <property type="match status" value="1"/>
</dbReference>
<dbReference type="EMBL" id="CP042912">
    <property type="protein sequence ID" value="QEG21823.1"/>
    <property type="molecule type" value="Genomic_DNA"/>
</dbReference>
<sequence>MSELNPYAPAPVDQTKTPLAVSELPLATLWQRFAGNFIDSILLLLVMMVPYFVLIMVYGILVDPSYFETASLEPRHLQDFVAETVLMLISLTAAFFLLNGYLLAKQGQTIGKLAMKTRILGDDNQLVPLGRLFLMRYLWLWLITIIPVIGGLIGLVNAVSIFGADRKCLHDKVASTKVISLRG</sequence>
<reference evidence="8 9" key="1">
    <citation type="submission" date="2019-08" db="EMBL/GenBank/DDBJ databases">
        <title>Deep-cultivation of Planctomycetes and their phenomic and genomic characterization uncovers novel biology.</title>
        <authorList>
            <person name="Wiegand S."/>
            <person name="Jogler M."/>
            <person name="Boedeker C."/>
            <person name="Pinto D."/>
            <person name="Vollmers J."/>
            <person name="Rivas-Marin E."/>
            <person name="Kohn T."/>
            <person name="Peeters S.H."/>
            <person name="Heuer A."/>
            <person name="Rast P."/>
            <person name="Oberbeckmann S."/>
            <person name="Bunk B."/>
            <person name="Jeske O."/>
            <person name="Meyerdierks A."/>
            <person name="Storesund J.E."/>
            <person name="Kallscheuer N."/>
            <person name="Luecker S."/>
            <person name="Lage O.M."/>
            <person name="Pohl T."/>
            <person name="Merkel B.J."/>
            <person name="Hornburger P."/>
            <person name="Mueller R.-W."/>
            <person name="Bruemmer F."/>
            <person name="Labrenz M."/>
            <person name="Spormann A.M."/>
            <person name="Op den Camp H."/>
            <person name="Overmann J."/>
            <person name="Amann R."/>
            <person name="Jetten M.S.M."/>
            <person name="Mascher T."/>
            <person name="Medema M.H."/>
            <person name="Devos D.P."/>
            <person name="Kaster A.-K."/>
            <person name="Ovreas L."/>
            <person name="Rohde M."/>
            <person name="Galperin M.Y."/>
            <person name="Jogler C."/>
        </authorList>
    </citation>
    <scope>NUCLEOTIDE SEQUENCE [LARGE SCALE GENOMIC DNA]</scope>
    <source>
        <strain evidence="8 9">FC18</strain>
    </source>
</reference>
<evidence type="ECO:0000256" key="4">
    <source>
        <dbReference type="ARBA" id="ARBA00022989"/>
    </source>
</evidence>
<dbReference type="InterPro" id="IPR051791">
    <property type="entry name" value="Pra-immunoreactive"/>
</dbReference>
<gene>
    <name evidence="8" type="ORF">MFFC18_16830</name>
</gene>
<keyword evidence="5 6" id="KW-0472">Membrane</keyword>
<dbReference type="Proteomes" id="UP000322214">
    <property type="component" value="Chromosome"/>
</dbReference>
<keyword evidence="2" id="KW-1003">Cell membrane</keyword>
<evidence type="ECO:0000256" key="5">
    <source>
        <dbReference type="ARBA" id="ARBA00023136"/>
    </source>
</evidence>
<evidence type="ECO:0000256" key="1">
    <source>
        <dbReference type="ARBA" id="ARBA00004651"/>
    </source>
</evidence>
<dbReference type="KEGG" id="mff:MFFC18_16830"/>
<evidence type="ECO:0000256" key="6">
    <source>
        <dbReference type="SAM" id="Phobius"/>
    </source>
</evidence>
<evidence type="ECO:0000256" key="2">
    <source>
        <dbReference type="ARBA" id="ARBA00022475"/>
    </source>
</evidence>
<evidence type="ECO:0000259" key="7">
    <source>
        <dbReference type="Pfam" id="PF06271"/>
    </source>
</evidence>
<evidence type="ECO:0000313" key="9">
    <source>
        <dbReference type="Proteomes" id="UP000322214"/>
    </source>
</evidence>
<keyword evidence="9" id="KW-1185">Reference proteome</keyword>
<feature type="transmembrane region" description="Helical" evidence="6">
    <location>
        <begin position="138"/>
        <end position="162"/>
    </location>
</feature>
<feature type="domain" description="RDD" evidence="7">
    <location>
        <begin position="26"/>
        <end position="174"/>
    </location>
</feature>
<dbReference type="AlphaFoldDB" id="A0A5B9PGE0"/>
<dbReference type="PANTHER" id="PTHR36115:SF6">
    <property type="entry name" value="PROLINE-RICH ANTIGEN HOMOLOG"/>
    <property type="match status" value="1"/>
</dbReference>
<comment type="subcellular location">
    <subcellularLocation>
        <location evidence="1">Cell membrane</location>
        <topology evidence="1">Multi-pass membrane protein</topology>
    </subcellularLocation>
</comment>
<dbReference type="GO" id="GO:0005886">
    <property type="term" value="C:plasma membrane"/>
    <property type="evidence" value="ECO:0007669"/>
    <property type="project" value="UniProtKB-SubCell"/>
</dbReference>
<feature type="transmembrane region" description="Helical" evidence="6">
    <location>
        <begin position="81"/>
        <end position="104"/>
    </location>
</feature>
<evidence type="ECO:0000256" key="3">
    <source>
        <dbReference type="ARBA" id="ARBA00022692"/>
    </source>
</evidence>
<dbReference type="STRING" id="980251.GCA_001642875_03284"/>
<proteinExistence type="predicted"/>
<dbReference type="Pfam" id="PF06271">
    <property type="entry name" value="RDD"/>
    <property type="match status" value="1"/>
</dbReference>
<dbReference type="InterPro" id="IPR010432">
    <property type="entry name" value="RDD"/>
</dbReference>
<dbReference type="RefSeq" id="WP_162273978.1">
    <property type="nucleotide sequence ID" value="NZ_CP042912.1"/>
</dbReference>
<accession>A0A5B9PGE0</accession>
<feature type="transmembrane region" description="Helical" evidence="6">
    <location>
        <begin position="41"/>
        <end position="61"/>
    </location>
</feature>
<protein>
    <submittedName>
        <fullName evidence="8">RDD family protein</fullName>
    </submittedName>
</protein>
<name>A0A5B9PGE0_9BACT</name>
<organism evidence="8 9">
    <name type="scientific">Mariniblastus fucicola</name>
    <dbReference type="NCBI Taxonomy" id="980251"/>
    <lineage>
        <taxon>Bacteria</taxon>
        <taxon>Pseudomonadati</taxon>
        <taxon>Planctomycetota</taxon>
        <taxon>Planctomycetia</taxon>
        <taxon>Pirellulales</taxon>
        <taxon>Pirellulaceae</taxon>
        <taxon>Mariniblastus</taxon>
    </lineage>
</organism>